<keyword evidence="4" id="KW-0378">Hydrolase</keyword>
<dbReference type="Gene3D" id="3.20.20.80">
    <property type="entry name" value="Glycosidases"/>
    <property type="match status" value="1"/>
</dbReference>
<keyword evidence="5" id="KW-0326">Glycosidase</keyword>
<evidence type="ECO:0000256" key="2">
    <source>
        <dbReference type="ARBA" id="ARBA00006285"/>
    </source>
</evidence>
<dbReference type="EC" id="3.2.1.52" evidence="3"/>
<dbReference type="InterPro" id="IPR015882">
    <property type="entry name" value="HEX_bac_N"/>
</dbReference>
<name>A0ABS5JQT4_9BACT</name>
<feature type="domain" description="Glycoside hydrolase family 20 catalytic" evidence="6">
    <location>
        <begin position="148"/>
        <end position="409"/>
    </location>
</feature>
<evidence type="ECO:0000259" key="6">
    <source>
        <dbReference type="Pfam" id="PF00728"/>
    </source>
</evidence>
<proteinExistence type="inferred from homology"/>
<organism evidence="8 9">
    <name type="scientific">Carboxylicivirga linearis</name>
    <dbReference type="NCBI Taxonomy" id="1628157"/>
    <lineage>
        <taxon>Bacteria</taxon>
        <taxon>Pseudomonadati</taxon>
        <taxon>Bacteroidota</taxon>
        <taxon>Bacteroidia</taxon>
        <taxon>Marinilabiliales</taxon>
        <taxon>Marinilabiliaceae</taxon>
        <taxon>Carboxylicivirga</taxon>
    </lineage>
</organism>
<gene>
    <name evidence="8" type="ORF">KEM10_03035</name>
</gene>
<dbReference type="Proteomes" id="UP000708576">
    <property type="component" value="Unassembled WGS sequence"/>
</dbReference>
<comment type="caution">
    <text evidence="8">The sequence shown here is derived from an EMBL/GenBank/DDBJ whole genome shotgun (WGS) entry which is preliminary data.</text>
</comment>
<evidence type="ECO:0000256" key="5">
    <source>
        <dbReference type="ARBA" id="ARBA00023295"/>
    </source>
</evidence>
<evidence type="ECO:0000256" key="1">
    <source>
        <dbReference type="ARBA" id="ARBA00001231"/>
    </source>
</evidence>
<dbReference type="CDD" id="cd06565">
    <property type="entry name" value="GH20_GcnA-like"/>
    <property type="match status" value="1"/>
</dbReference>
<evidence type="ECO:0000256" key="4">
    <source>
        <dbReference type="ARBA" id="ARBA00022801"/>
    </source>
</evidence>
<feature type="domain" description="Beta-hexosaminidase bacterial type N-terminal" evidence="7">
    <location>
        <begin position="25"/>
        <end position="144"/>
    </location>
</feature>
<dbReference type="SUPFAM" id="SSF51445">
    <property type="entry name" value="(Trans)glycosidases"/>
    <property type="match status" value="1"/>
</dbReference>
<dbReference type="Pfam" id="PF02838">
    <property type="entry name" value="Glyco_hydro_20b"/>
    <property type="match status" value="1"/>
</dbReference>
<dbReference type="InterPro" id="IPR015883">
    <property type="entry name" value="Glyco_hydro_20_cat"/>
</dbReference>
<evidence type="ECO:0000313" key="8">
    <source>
        <dbReference type="EMBL" id="MBS2097237.1"/>
    </source>
</evidence>
<evidence type="ECO:0000313" key="9">
    <source>
        <dbReference type="Proteomes" id="UP000708576"/>
    </source>
</evidence>
<reference evidence="8 9" key="1">
    <citation type="journal article" date="2015" name="Int. J. Syst. Evol. Microbiol.">
        <title>Carboxylicivirga linearis sp. nov., isolated from a sea cucumber culture pond.</title>
        <authorList>
            <person name="Wang F.Q."/>
            <person name="Zhou Y.X."/>
            <person name="Lin X.Z."/>
            <person name="Chen G.J."/>
            <person name="Du Z.J."/>
        </authorList>
    </citation>
    <scope>NUCLEOTIDE SEQUENCE [LARGE SCALE GENOMIC DNA]</scope>
    <source>
        <strain evidence="8 9">FB218</strain>
    </source>
</reference>
<dbReference type="PANTHER" id="PTHR22600:SF57">
    <property type="entry name" value="BETA-N-ACETYLHEXOSAMINIDASE"/>
    <property type="match status" value="1"/>
</dbReference>
<evidence type="ECO:0000256" key="3">
    <source>
        <dbReference type="ARBA" id="ARBA00012663"/>
    </source>
</evidence>
<dbReference type="PANTHER" id="PTHR22600">
    <property type="entry name" value="BETA-HEXOSAMINIDASE"/>
    <property type="match status" value="1"/>
</dbReference>
<dbReference type="InterPro" id="IPR017853">
    <property type="entry name" value="GH"/>
</dbReference>
<dbReference type="SUPFAM" id="SSF55545">
    <property type="entry name" value="beta-N-acetylhexosaminidase-like domain"/>
    <property type="match status" value="1"/>
</dbReference>
<comment type="similarity">
    <text evidence="2">Belongs to the glycosyl hydrolase 20 family.</text>
</comment>
<dbReference type="EMBL" id="JAGUCO010000001">
    <property type="protein sequence ID" value="MBS2097237.1"/>
    <property type="molecule type" value="Genomic_DNA"/>
</dbReference>
<accession>A0ABS5JQT4</accession>
<comment type="catalytic activity">
    <reaction evidence="1">
        <text>Hydrolysis of terminal non-reducing N-acetyl-D-hexosamine residues in N-acetyl-beta-D-hexosaminides.</text>
        <dbReference type="EC" id="3.2.1.52"/>
    </reaction>
</comment>
<dbReference type="Pfam" id="PF00728">
    <property type="entry name" value="Glyco_hydro_20"/>
    <property type="match status" value="1"/>
</dbReference>
<dbReference type="InterPro" id="IPR025705">
    <property type="entry name" value="Beta_hexosaminidase_sua/sub"/>
</dbReference>
<sequence>MRTVILLILILIPIHISAENLADFLLPQPKEIKIKEGKLTIKNGDITIHNPKFIGPTLLLQNKLIESGISAQLKSFALYEPTNILQFKDDNSICGQGYHLSIKPDGIVIQSSSESGFYYALLTLNQIGDYAKAIGYWPCVEIKDEPDFQRRGLMIDISRDKVPTMHTLMSLIDQLAGWKINEIQLYTEHTFAYKNHELVWKDASPMTPEQIHQLDKFCKERFIDLVPNQNSFGHMNRWLKHPKYTHLAELEKPGKTIWGMRSKNTLSPMEDGSLKLMRELYAELLPNFSSQYFNVGCDETVELGVGKSKQLCKKIGKGQVYLNYLLELKKEVDKYGRTTQFWGDIILNHPELIKYLPKDMVALIWGYEANHPFDKQCKKFEDAGLDYYVCPGTSSWLSIIGRNKNAFANLLNAAENGKKYNAKGYLTTDWGDYGHWQPLSVSYPSFVYGSALSWNVAGSKNMNIAKATSRFALQDDSGFSGEALINLGNAYLKSGVITDNSNVFYQILRRNKYSIKTDGRLKRINAARLIETKQYIKDQIELLNQAKISSYDAAIIKQELPLASDLAIHACNVGIAKAQTKSGYFKDVPNEKKEELKQELSNIIDRHKRVWLLRNREGGLDDSANKMNLILKSY</sequence>
<dbReference type="RefSeq" id="WP_212213317.1">
    <property type="nucleotide sequence ID" value="NZ_JAGUCO010000001.1"/>
</dbReference>
<dbReference type="Gene3D" id="3.30.379.10">
    <property type="entry name" value="Chitobiase/beta-hexosaminidase domain 2-like"/>
    <property type="match status" value="1"/>
</dbReference>
<keyword evidence="9" id="KW-1185">Reference proteome</keyword>
<evidence type="ECO:0000259" key="7">
    <source>
        <dbReference type="Pfam" id="PF02838"/>
    </source>
</evidence>
<protein>
    <recommendedName>
        <fullName evidence="3">beta-N-acetylhexosaminidase</fullName>
        <ecNumber evidence="3">3.2.1.52</ecNumber>
    </recommendedName>
</protein>
<dbReference type="InterPro" id="IPR029018">
    <property type="entry name" value="Hex-like_dom2"/>
</dbReference>
<dbReference type="PRINTS" id="PR00738">
    <property type="entry name" value="GLHYDRLASE20"/>
</dbReference>